<reference evidence="6" key="2">
    <citation type="journal article" date="2021" name="PeerJ">
        <title>Extensive microbial diversity within the chicken gut microbiome revealed by metagenomics and culture.</title>
        <authorList>
            <person name="Gilroy R."/>
            <person name="Ravi A."/>
            <person name="Getino M."/>
            <person name="Pursley I."/>
            <person name="Horton D.L."/>
            <person name="Alikhan N.F."/>
            <person name="Baker D."/>
            <person name="Gharbi K."/>
            <person name="Hall N."/>
            <person name="Watson M."/>
            <person name="Adriaenssens E.M."/>
            <person name="Foster-Nyarko E."/>
            <person name="Jarju S."/>
            <person name="Secka A."/>
            <person name="Antonio M."/>
            <person name="Oren A."/>
            <person name="Chaudhuri R.R."/>
            <person name="La Ragione R."/>
            <person name="Hildebrand F."/>
            <person name="Pallen M.J."/>
        </authorList>
    </citation>
    <scope>NUCLEOTIDE SEQUENCE</scope>
    <source>
        <strain evidence="6">CHK152-2871</strain>
    </source>
</reference>
<feature type="domain" description="VOC" evidence="5">
    <location>
        <begin position="2"/>
        <end position="132"/>
    </location>
</feature>
<dbReference type="AlphaFoldDB" id="A0A9D1FJE6"/>
<dbReference type="GO" id="GO:0005737">
    <property type="term" value="C:cytoplasm"/>
    <property type="evidence" value="ECO:0007669"/>
    <property type="project" value="TreeGrafter"/>
</dbReference>
<proteinExistence type="predicted"/>
<evidence type="ECO:0000256" key="1">
    <source>
        <dbReference type="ARBA" id="ARBA00030291"/>
    </source>
</evidence>
<protein>
    <recommendedName>
        <fullName evidence="2">Aldoketomutase</fullName>
    </recommendedName>
    <alternativeName>
        <fullName evidence="1">Ketone-aldehyde mutase</fullName>
    </alternativeName>
    <alternativeName>
        <fullName evidence="3">Methylglyoxalase</fullName>
    </alternativeName>
    <alternativeName>
        <fullName evidence="4">S-D-lactoylglutathione methylglyoxal lyase</fullName>
    </alternativeName>
</protein>
<dbReference type="SUPFAM" id="SSF54593">
    <property type="entry name" value="Glyoxalase/Bleomycin resistance protein/Dihydroxybiphenyl dioxygenase"/>
    <property type="match status" value="1"/>
</dbReference>
<dbReference type="EMBL" id="DVJQ01000068">
    <property type="protein sequence ID" value="HIS74936.1"/>
    <property type="molecule type" value="Genomic_DNA"/>
</dbReference>
<evidence type="ECO:0000313" key="6">
    <source>
        <dbReference type="EMBL" id="HIS74936.1"/>
    </source>
</evidence>
<dbReference type="GO" id="GO:0019243">
    <property type="term" value="P:methylglyoxal catabolic process to D-lactate via S-lactoyl-glutathione"/>
    <property type="evidence" value="ECO:0007669"/>
    <property type="project" value="TreeGrafter"/>
</dbReference>
<dbReference type="InterPro" id="IPR029068">
    <property type="entry name" value="Glyas_Bleomycin-R_OHBP_Dase"/>
</dbReference>
<dbReference type="InterPro" id="IPR004360">
    <property type="entry name" value="Glyas_Fos-R_dOase_dom"/>
</dbReference>
<accession>A0A9D1FJE6</accession>
<evidence type="ECO:0000256" key="2">
    <source>
        <dbReference type="ARBA" id="ARBA00030892"/>
    </source>
</evidence>
<evidence type="ECO:0000256" key="4">
    <source>
        <dbReference type="ARBA" id="ARBA00033298"/>
    </source>
</evidence>
<evidence type="ECO:0000256" key="3">
    <source>
        <dbReference type="ARBA" id="ARBA00032460"/>
    </source>
</evidence>
<dbReference type="InterPro" id="IPR037523">
    <property type="entry name" value="VOC_core"/>
</dbReference>
<dbReference type="GO" id="GO:0004462">
    <property type="term" value="F:lactoylglutathione lyase activity"/>
    <property type="evidence" value="ECO:0007669"/>
    <property type="project" value="TreeGrafter"/>
</dbReference>
<dbReference type="Gene3D" id="3.10.180.10">
    <property type="entry name" value="2,3-Dihydroxybiphenyl 1,2-Dioxygenase, domain 1"/>
    <property type="match status" value="1"/>
</dbReference>
<organism evidence="6 7">
    <name type="scientific">Candidatus Galligastranaerophilus intestinavium</name>
    <dbReference type="NCBI Taxonomy" id="2840836"/>
    <lineage>
        <taxon>Bacteria</taxon>
        <taxon>Candidatus Galligastranaerophilus</taxon>
    </lineage>
</organism>
<name>A0A9D1FJE6_9BACT</name>
<dbReference type="PANTHER" id="PTHR46036:SF5">
    <property type="entry name" value="LACTOYLGLUTATHIONE LYASE"/>
    <property type="match status" value="1"/>
</dbReference>
<sequence>MKYLHSMIRVNNLKESLRFYEDLIGLKLQSKKDLEDCTLYFLAQYEGAPEIELTDNWQKPTTPYKTGETFGHFAFECEDMEAFVKKVHDMGYELMYGEPFNLDLKNEDGSITVKRIAFIKDPDGNEIEIIYKG</sequence>
<dbReference type="PROSITE" id="PS51819">
    <property type="entry name" value="VOC"/>
    <property type="match status" value="1"/>
</dbReference>
<gene>
    <name evidence="6" type="ORF">IAA86_07940</name>
</gene>
<evidence type="ECO:0000259" key="5">
    <source>
        <dbReference type="PROSITE" id="PS51819"/>
    </source>
</evidence>
<dbReference type="Pfam" id="PF00903">
    <property type="entry name" value="Glyoxalase"/>
    <property type="match status" value="1"/>
</dbReference>
<reference evidence="6" key="1">
    <citation type="submission" date="2020-10" db="EMBL/GenBank/DDBJ databases">
        <authorList>
            <person name="Gilroy R."/>
        </authorList>
    </citation>
    <scope>NUCLEOTIDE SEQUENCE</scope>
    <source>
        <strain evidence="6">CHK152-2871</strain>
    </source>
</reference>
<dbReference type="Proteomes" id="UP000886865">
    <property type="component" value="Unassembled WGS sequence"/>
</dbReference>
<dbReference type="PANTHER" id="PTHR46036">
    <property type="entry name" value="LACTOYLGLUTATHIONE LYASE"/>
    <property type="match status" value="1"/>
</dbReference>
<comment type="caution">
    <text evidence="6">The sequence shown here is derived from an EMBL/GenBank/DDBJ whole genome shotgun (WGS) entry which is preliminary data.</text>
</comment>
<evidence type="ECO:0000313" key="7">
    <source>
        <dbReference type="Proteomes" id="UP000886865"/>
    </source>
</evidence>